<sequence>MVSGNWDECKDVREPARAARRDFARILACAARQMTEPDWVLLCAGPHHLHDPDDVQDPTPRPPLDSCVRRGLKVLPRRDTCALTLSCYACTHKVCRVTPQMRSILCWRPTMERVGHALRRAAVCGRGSAGWGPRACVRDAARAARPVCAVLGGRGHVRASPCSPRPRRRPMHTRHGPHSSQTPRPPSRPLCPPSSLPRAHSTLERLAVLGGGAGDCGYGDSGTPDSAGVATPDPAPPQSAPFFPRLTYLHAPPALACAVLKRIAAAPTPEASKEKGPSPAALALSRPRAVVLAHNAFAHRQPEDRERVGGALPHPLRVLRFHARCTRTRAPARVRQAGASGGQARAIWRAGASDMARGGSGVLASVSLPRRQCILDHGDCRICFFLFRVCQCLYDM</sequence>
<gene>
    <name evidence="2" type="ORF">GGX14DRAFT_570807</name>
</gene>
<feature type="region of interest" description="Disordered" evidence="1">
    <location>
        <begin position="214"/>
        <end position="235"/>
    </location>
</feature>
<feature type="compositionally biased region" description="Pro residues" evidence="1">
    <location>
        <begin position="183"/>
        <end position="195"/>
    </location>
</feature>
<feature type="region of interest" description="Disordered" evidence="1">
    <location>
        <begin position="156"/>
        <end position="197"/>
    </location>
</feature>
<evidence type="ECO:0000256" key="1">
    <source>
        <dbReference type="SAM" id="MobiDB-lite"/>
    </source>
</evidence>
<keyword evidence="3" id="KW-1185">Reference proteome</keyword>
<accession>A0AAD6Y8J6</accession>
<reference evidence="2" key="1">
    <citation type="submission" date="2023-03" db="EMBL/GenBank/DDBJ databases">
        <title>Massive genome expansion in bonnet fungi (Mycena s.s.) driven by repeated elements and novel gene families across ecological guilds.</title>
        <authorList>
            <consortium name="Lawrence Berkeley National Laboratory"/>
            <person name="Harder C.B."/>
            <person name="Miyauchi S."/>
            <person name="Viragh M."/>
            <person name="Kuo A."/>
            <person name="Thoen E."/>
            <person name="Andreopoulos B."/>
            <person name="Lu D."/>
            <person name="Skrede I."/>
            <person name="Drula E."/>
            <person name="Henrissat B."/>
            <person name="Morin E."/>
            <person name="Kohler A."/>
            <person name="Barry K."/>
            <person name="LaButti K."/>
            <person name="Morin E."/>
            <person name="Salamov A."/>
            <person name="Lipzen A."/>
            <person name="Mereny Z."/>
            <person name="Hegedus B."/>
            <person name="Baldrian P."/>
            <person name="Stursova M."/>
            <person name="Weitz H."/>
            <person name="Taylor A."/>
            <person name="Grigoriev I.V."/>
            <person name="Nagy L.G."/>
            <person name="Martin F."/>
            <person name="Kauserud H."/>
        </authorList>
    </citation>
    <scope>NUCLEOTIDE SEQUENCE</scope>
    <source>
        <strain evidence="2">9144</strain>
    </source>
</reference>
<protein>
    <submittedName>
        <fullName evidence="2">Uncharacterized protein</fullName>
    </submittedName>
</protein>
<comment type="caution">
    <text evidence="2">The sequence shown here is derived from an EMBL/GenBank/DDBJ whole genome shotgun (WGS) entry which is preliminary data.</text>
</comment>
<dbReference type="EMBL" id="JARJCW010000055">
    <property type="protein sequence ID" value="KAJ7202300.1"/>
    <property type="molecule type" value="Genomic_DNA"/>
</dbReference>
<name>A0AAD6Y8J6_9AGAR</name>
<feature type="compositionally biased region" description="Basic residues" evidence="1">
    <location>
        <begin position="165"/>
        <end position="177"/>
    </location>
</feature>
<evidence type="ECO:0000313" key="3">
    <source>
        <dbReference type="Proteomes" id="UP001219525"/>
    </source>
</evidence>
<dbReference type="AlphaFoldDB" id="A0AAD6Y8J6"/>
<organism evidence="2 3">
    <name type="scientific">Mycena pura</name>
    <dbReference type="NCBI Taxonomy" id="153505"/>
    <lineage>
        <taxon>Eukaryota</taxon>
        <taxon>Fungi</taxon>
        <taxon>Dikarya</taxon>
        <taxon>Basidiomycota</taxon>
        <taxon>Agaricomycotina</taxon>
        <taxon>Agaricomycetes</taxon>
        <taxon>Agaricomycetidae</taxon>
        <taxon>Agaricales</taxon>
        <taxon>Marasmiineae</taxon>
        <taxon>Mycenaceae</taxon>
        <taxon>Mycena</taxon>
    </lineage>
</organism>
<dbReference type="Proteomes" id="UP001219525">
    <property type="component" value="Unassembled WGS sequence"/>
</dbReference>
<proteinExistence type="predicted"/>
<evidence type="ECO:0000313" key="2">
    <source>
        <dbReference type="EMBL" id="KAJ7202300.1"/>
    </source>
</evidence>